<accession>A0A0F9IYY5</accession>
<dbReference type="AlphaFoldDB" id="A0A0F9IYY5"/>
<name>A0A0F9IYY5_9ZZZZ</name>
<comment type="caution">
    <text evidence="1">The sequence shown here is derived from an EMBL/GenBank/DDBJ whole genome shotgun (WGS) entry which is preliminary data.</text>
</comment>
<evidence type="ECO:0000313" key="1">
    <source>
        <dbReference type="EMBL" id="KKM62604.1"/>
    </source>
</evidence>
<sequence>MKYNEAIDLLLSDRRLFIESLVQIEDKSQSLIPFVFNPIQNDIYNTSTGRDIYVKPAQIGASSYFIADALVDCLTVRGTTAVIISYDEFITGRLLRKAQNFYEILKKRIPSIDKMVHKSASEKTFERTHSSFFISSARSFSGVRGETIHNLILDEFGFWMPGDAERVFAAALQRVPLNPRTKVRILSTPNGEDNEFYETYMAAKEGKKTGGSVFTHHFYRWFDHPEYTMPSDSMFALPGDEHPELDNLQPDEILLMDNWGLSFDQIRWRRYKITEVASLHRAGKTRLLFQQEYPEDDVSCFQSAGDQVYDHNQVNDMAGRCYPAPLNMMFANIWEDKEEGMNYLVALDPGMGKTSESVATVWRFTELSENNPKPFIHVATLSGLYPEDEMAEKTKDLAYYYNTAIIAAEDSLGVISHLKDYPELYYRTDPVTGRVSGNIGWHSNVSTKPYMITEMNRHLHMIDTHDIRLVAQLRNIRWIQGARGERAVAVGADDYHDSAAIAIVCRESRAVERGLVGVSGWPDSWGR</sequence>
<protein>
    <submittedName>
        <fullName evidence="1">Uncharacterized protein</fullName>
    </submittedName>
</protein>
<gene>
    <name evidence="1" type="ORF">LCGC14_1520030</name>
</gene>
<proteinExistence type="predicted"/>
<dbReference type="InterPro" id="IPR027417">
    <property type="entry name" value="P-loop_NTPase"/>
</dbReference>
<dbReference type="Pfam" id="PF03237">
    <property type="entry name" value="Terminase_6N"/>
    <property type="match status" value="1"/>
</dbReference>
<dbReference type="Gene3D" id="3.40.50.300">
    <property type="entry name" value="P-loop containing nucleotide triphosphate hydrolases"/>
    <property type="match status" value="1"/>
</dbReference>
<organism evidence="1">
    <name type="scientific">marine sediment metagenome</name>
    <dbReference type="NCBI Taxonomy" id="412755"/>
    <lineage>
        <taxon>unclassified sequences</taxon>
        <taxon>metagenomes</taxon>
        <taxon>ecological metagenomes</taxon>
    </lineage>
</organism>
<dbReference type="Gene3D" id="3.30.420.240">
    <property type="match status" value="1"/>
</dbReference>
<reference evidence="1" key="1">
    <citation type="journal article" date="2015" name="Nature">
        <title>Complex archaea that bridge the gap between prokaryotes and eukaryotes.</title>
        <authorList>
            <person name="Spang A."/>
            <person name="Saw J.H."/>
            <person name="Jorgensen S.L."/>
            <person name="Zaremba-Niedzwiedzka K."/>
            <person name="Martijn J."/>
            <person name="Lind A.E."/>
            <person name="van Eijk R."/>
            <person name="Schleper C."/>
            <person name="Guy L."/>
            <person name="Ettema T.J."/>
        </authorList>
    </citation>
    <scope>NUCLEOTIDE SEQUENCE</scope>
</reference>
<dbReference type="EMBL" id="LAZR01011260">
    <property type="protein sequence ID" value="KKM62604.1"/>
    <property type="molecule type" value="Genomic_DNA"/>
</dbReference>